<evidence type="ECO:0000256" key="1">
    <source>
        <dbReference type="SAM" id="SignalP"/>
    </source>
</evidence>
<name>A0ABR9SRU5_9PSED</name>
<comment type="caution">
    <text evidence="2">The sequence shown here is derived from an EMBL/GenBank/DDBJ whole genome shotgun (WGS) entry which is preliminary data.</text>
</comment>
<gene>
    <name evidence="2" type="ORF">IQK56_09560</name>
</gene>
<protein>
    <submittedName>
        <fullName evidence="2">DUF3757 domain-containing protein</fullName>
    </submittedName>
</protein>
<dbReference type="RefSeq" id="WP_150760249.1">
    <property type="nucleotide sequence ID" value="NZ_JADDUM010000061.1"/>
</dbReference>
<evidence type="ECO:0000313" key="3">
    <source>
        <dbReference type="Proteomes" id="UP000613075"/>
    </source>
</evidence>
<accession>A0ABR9SRU5</accession>
<proteinExistence type="predicted"/>
<keyword evidence="1" id="KW-0732">Signal</keyword>
<evidence type="ECO:0000313" key="2">
    <source>
        <dbReference type="EMBL" id="MBE8591156.1"/>
    </source>
</evidence>
<feature type="signal peptide" evidence="1">
    <location>
        <begin position="1"/>
        <end position="27"/>
    </location>
</feature>
<keyword evidence="3" id="KW-1185">Reference proteome</keyword>
<sequence>MSHLNLKWLKLFAAATGALMLMGNVQAAQLSCPGASTIKVVSIQFSGGEQEQGWSGEQLVEDYSKAKEFEFQGAAIKQGTDSETKLPYHYVICNYVGKGKDDYLRLSQRFALPPMPEGSGWNENKECETSKVMDCAFELMNSKGPSKFTLPVQE</sequence>
<dbReference type="Proteomes" id="UP000613075">
    <property type="component" value="Unassembled WGS sequence"/>
</dbReference>
<reference evidence="2 3" key="1">
    <citation type="submission" date="2020-10" db="EMBL/GenBank/DDBJ databases">
        <title>The draft genomes of Cyclamen pathogen Pseudomonas sp.</title>
        <authorList>
            <person name="Fujikawa T."/>
            <person name="Sawada H."/>
        </authorList>
    </citation>
    <scope>NUCLEOTIDE SEQUENCE [LARGE SCALE GENOMIC DNA]</scope>
    <source>
        <strain evidence="2 3">MAFF 301449</strain>
    </source>
</reference>
<feature type="chain" id="PRO_5045407734" evidence="1">
    <location>
        <begin position="28"/>
        <end position="154"/>
    </location>
</feature>
<organism evidence="2 3">
    <name type="scientific">Pseudomonas cyclaminis</name>
    <dbReference type="NCBI Taxonomy" id="2781239"/>
    <lineage>
        <taxon>Bacteria</taxon>
        <taxon>Pseudomonadati</taxon>
        <taxon>Pseudomonadota</taxon>
        <taxon>Gammaproteobacteria</taxon>
        <taxon>Pseudomonadales</taxon>
        <taxon>Pseudomonadaceae</taxon>
        <taxon>Pseudomonas</taxon>
    </lineage>
</organism>
<dbReference type="EMBL" id="JADDUM010000061">
    <property type="protein sequence ID" value="MBE8591156.1"/>
    <property type="molecule type" value="Genomic_DNA"/>
</dbReference>